<protein>
    <submittedName>
        <fullName evidence="5">LysR family transcriptional regulator</fullName>
    </submittedName>
</protein>
<sequence length="304" mass="33343">MGFDGRVVSGIGVVAAVIDAGNFVGAGRALGLTQSGVSRAVARFEQRVGVRLFERNARAVMLTDEGRRFYEKIAPLLSDLDEAVTDIGRASAAVRGVLRASVHPVAMHYMLGARLTEFLAAHPELSLDLSVRDDSGALAAEGYDVAVRFGEPVLSGQIVRRLLESRVVTCASPGYLAQHGKPRRPQDLAQHECIQFPDPVTRRPFAWEFQRKGKTVKVRTTGRLTVNDGATMLMACEQGHGIAQSLEFAATGLKDGRLIDLFPDWNEERFPLYVHFPSRRQQAAKVRAFVDFVAAVAKIYDQPR</sequence>
<proteinExistence type="inferred from homology"/>
<dbReference type="OrthoDB" id="9813056at2"/>
<dbReference type="RefSeq" id="WP_086088283.1">
    <property type="nucleotide sequence ID" value="NZ_CP021112.1"/>
</dbReference>
<dbReference type="EMBL" id="CP021112">
    <property type="protein sequence ID" value="ARP99879.1"/>
    <property type="molecule type" value="Genomic_DNA"/>
</dbReference>
<dbReference type="CDD" id="cd08422">
    <property type="entry name" value="PBP2_CrgA_like"/>
    <property type="match status" value="1"/>
</dbReference>
<evidence type="ECO:0000313" key="6">
    <source>
        <dbReference type="Proteomes" id="UP000194137"/>
    </source>
</evidence>
<dbReference type="SUPFAM" id="SSF53850">
    <property type="entry name" value="Periplasmic binding protein-like II"/>
    <property type="match status" value="1"/>
</dbReference>
<evidence type="ECO:0000313" key="5">
    <source>
        <dbReference type="EMBL" id="ARP99879.1"/>
    </source>
</evidence>
<dbReference type="PROSITE" id="PS50931">
    <property type="entry name" value="HTH_LYSR"/>
    <property type="match status" value="1"/>
</dbReference>
<evidence type="ECO:0000256" key="2">
    <source>
        <dbReference type="ARBA" id="ARBA00023015"/>
    </source>
</evidence>
<keyword evidence="4" id="KW-0804">Transcription</keyword>
<dbReference type="InterPro" id="IPR000847">
    <property type="entry name" value="LysR_HTH_N"/>
</dbReference>
<dbReference type="Pfam" id="PF00126">
    <property type="entry name" value="HTH_1"/>
    <property type="match status" value="1"/>
</dbReference>
<keyword evidence="6" id="KW-1185">Reference proteome</keyword>
<comment type="similarity">
    <text evidence="1">Belongs to the LysR transcriptional regulatory family.</text>
</comment>
<evidence type="ECO:0000256" key="4">
    <source>
        <dbReference type="ARBA" id="ARBA00023163"/>
    </source>
</evidence>
<accession>A0A1W6ZR77</accession>
<dbReference type="Gene3D" id="1.10.10.10">
    <property type="entry name" value="Winged helix-like DNA-binding domain superfamily/Winged helix DNA-binding domain"/>
    <property type="match status" value="1"/>
</dbReference>
<evidence type="ECO:0000256" key="3">
    <source>
        <dbReference type="ARBA" id="ARBA00023125"/>
    </source>
</evidence>
<reference evidence="5 6" key="1">
    <citation type="submission" date="2017-05" db="EMBL/GenBank/DDBJ databases">
        <title>Full genome sequence of Pseudorhodoplanes sinuspersici.</title>
        <authorList>
            <person name="Dastgheib S.M.M."/>
            <person name="Shavandi M."/>
            <person name="Tirandaz H."/>
        </authorList>
    </citation>
    <scope>NUCLEOTIDE SEQUENCE [LARGE SCALE GENOMIC DNA]</scope>
    <source>
        <strain evidence="5 6">RIPI110</strain>
    </source>
</reference>
<dbReference type="Pfam" id="PF03466">
    <property type="entry name" value="LysR_substrate"/>
    <property type="match status" value="1"/>
</dbReference>
<name>A0A1W6ZR77_9HYPH</name>
<dbReference type="GO" id="GO:0003677">
    <property type="term" value="F:DNA binding"/>
    <property type="evidence" value="ECO:0007669"/>
    <property type="project" value="UniProtKB-KW"/>
</dbReference>
<dbReference type="InterPro" id="IPR036390">
    <property type="entry name" value="WH_DNA-bd_sf"/>
</dbReference>
<keyword evidence="2" id="KW-0805">Transcription regulation</keyword>
<dbReference type="PRINTS" id="PR00039">
    <property type="entry name" value="HTHLYSR"/>
</dbReference>
<dbReference type="KEGG" id="psin:CAK95_12900"/>
<dbReference type="Gene3D" id="3.40.190.290">
    <property type="match status" value="1"/>
</dbReference>
<dbReference type="GO" id="GO:0003700">
    <property type="term" value="F:DNA-binding transcription factor activity"/>
    <property type="evidence" value="ECO:0007669"/>
    <property type="project" value="InterPro"/>
</dbReference>
<dbReference type="STRING" id="1235591.CAK95_12900"/>
<keyword evidence="3" id="KW-0238">DNA-binding</keyword>
<dbReference type="InterPro" id="IPR036388">
    <property type="entry name" value="WH-like_DNA-bd_sf"/>
</dbReference>
<dbReference type="SUPFAM" id="SSF46785">
    <property type="entry name" value="Winged helix' DNA-binding domain"/>
    <property type="match status" value="1"/>
</dbReference>
<evidence type="ECO:0000256" key="1">
    <source>
        <dbReference type="ARBA" id="ARBA00009437"/>
    </source>
</evidence>
<dbReference type="AlphaFoldDB" id="A0A1W6ZR77"/>
<dbReference type="Proteomes" id="UP000194137">
    <property type="component" value="Chromosome"/>
</dbReference>
<dbReference type="PANTHER" id="PTHR30537">
    <property type="entry name" value="HTH-TYPE TRANSCRIPTIONAL REGULATOR"/>
    <property type="match status" value="1"/>
</dbReference>
<dbReference type="PANTHER" id="PTHR30537:SF5">
    <property type="entry name" value="HTH-TYPE TRANSCRIPTIONAL ACTIVATOR TTDR-RELATED"/>
    <property type="match status" value="1"/>
</dbReference>
<gene>
    <name evidence="5" type="ORF">CAK95_12900</name>
</gene>
<organism evidence="5 6">
    <name type="scientific">Pseudorhodoplanes sinuspersici</name>
    <dbReference type="NCBI Taxonomy" id="1235591"/>
    <lineage>
        <taxon>Bacteria</taxon>
        <taxon>Pseudomonadati</taxon>
        <taxon>Pseudomonadota</taxon>
        <taxon>Alphaproteobacteria</taxon>
        <taxon>Hyphomicrobiales</taxon>
        <taxon>Pseudorhodoplanes</taxon>
    </lineage>
</organism>
<dbReference type="InterPro" id="IPR005119">
    <property type="entry name" value="LysR_subst-bd"/>
</dbReference>
<dbReference type="InterPro" id="IPR058163">
    <property type="entry name" value="LysR-type_TF_proteobact-type"/>
</dbReference>